<dbReference type="Proteomes" id="UP000800235">
    <property type="component" value="Unassembled WGS sequence"/>
</dbReference>
<dbReference type="GO" id="GO:0016787">
    <property type="term" value="F:hydrolase activity"/>
    <property type="evidence" value="ECO:0007669"/>
    <property type="project" value="UniProtKB-KW"/>
</dbReference>
<dbReference type="Gene3D" id="3.40.720.10">
    <property type="entry name" value="Alkaline Phosphatase, subunit A"/>
    <property type="match status" value="1"/>
</dbReference>
<evidence type="ECO:0008006" key="5">
    <source>
        <dbReference type="Google" id="ProtNLM"/>
    </source>
</evidence>
<dbReference type="InterPro" id="IPR017850">
    <property type="entry name" value="Alkaline_phosphatase_core_sf"/>
</dbReference>
<evidence type="ECO:0000313" key="4">
    <source>
        <dbReference type="Proteomes" id="UP000800235"/>
    </source>
</evidence>
<organism evidence="3 4">
    <name type="scientific">Tothia fuscella</name>
    <dbReference type="NCBI Taxonomy" id="1048955"/>
    <lineage>
        <taxon>Eukaryota</taxon>
        <taxon>Fungi</taxon>
        <taxon>Dikarya</taxon>
        <taxon>Ascomycota</taxon>
        <taxon>Pezizomycotina</taxon>
        <taxon>Dothideomycetes</taxon>
        <taxon>Pleosporomycetidae</taxon>
        <taxon>Venturiales</taxon>
        <taxon>Cylindrosympodiaceae</taxon>
        <taxon>Tothia</taxon>
    </lineage>
</organism>
<accession>A0A9P4NQX9</accession>
<evidence type="ECO:0000256" key="1">
    <source>
        <dbReference type="ARBA" id="ARBA00008779"/>
    </source>
</evidence>
<evidence type="ECO:0000313" key="3">
    <source>
        <dbReference type="EMBL" id="KAF2429689.1"/>
    </source>
</evidence>
<evidence type="ECO:0000256" key="2">
    <source>
        <dbReference type="ARBA" id="ARBA00022801"/>
    </source>
</evidence>
<name>A0A9P4NQX9_9PEZI</name>
<sequence length="81" mass="9057">MDSLQYIQTVYDDLVKRAPLSTRRYYTVASCCPSRVNVLTGNMAPHNTKVTDLRLSFGRSGNETLGLVHLVNSSGYEKFLS</sequence>
<protein>
    <recommendedName>
        <fullName evidence="5">Sulfatase N-terminal domain-containing protein</fullName>
    </recommendedName>
</protein>
<dbReference type="EMBL" id="MU007045">
    <property type="protein sequence ID" value="KAF2429689.1"/>
    <property type="molecule type" value="Genomic_DNA"/>
</dbReference>
<dbReference type="SUPFAM" id="SSF53649">
    <property type="entry name" value="Alkaline phosphatase-like"/>
    <property type="match status" value="1"/>
</dbReference>
<dbReference type="PROSITE" id="PS00523">
    <property type="entry name" value="SULFATASE_1"/>
    <property type="match status" value="1"/>
</dbReference>
<keyword evidence="2" id="KW-0378">Hydrolase</keyword>
<gene>
    <name evidence="3" type="ORF">EJ08DRAFT_272486</name>
</gene>
<comment type="caution">
    <text evidence="3">The sequence shown here is derived from an EMBL/GenBank/DDBJ whole genome shotgun (WGS) entry which is preliminary data.</text>
</comment>
<dbReference type="InterPro" id="IPR024607">
    <property type="entry name" value="Sulfatase_CS"/>
</dbReference>
<dbReference type="AlphaFoldDB" id="A0A9P4NQX9"/>
<proteinExistence type="inferred from homology"/>
<dbReference type="OrthoDB" id="96314at2759"/>
<keyword evidence="4" id="KW-1185">Reference proteome</keyword>
<comment type="similarity">
    <text evidence="1">Belongs to the sulfatase family.</text>
</comment>
<reference evidence="3" key="1">
    <citation type="journal article" date="2020" name="Stud. Mycol.">
        <title>101 Dothideomycetes genomes: a test case for predicting lifestyles and emergence of pathogens.</title>
        <authorList>
            <person name="Haridas S."/>
            <person name="Albert R."/>
            <person name="Binder M."/>
            <person name="Bloem J."/>
            <person name="Labutti K."/>
            <person name="Salamov A."/>
            <person name="Andreopoulos B."/>
            <person name="Baker S."/>
            <person name="Barry K."/>
            <person name="Bills G."/>
            <person name="Bluhm B."/>
            <person name="Cannon C."/>
            <person name="Castanera R."/>
            <person name="Culley D."/>
            <person name="Daum C."/>
            <person name="Ezra D."/>
            <person name="Gonzalez J."/>
            <person name="Henrissat B."/>
            <person name="Kuo A."/>
            <person name="Liang C."/>
            <person name="Lipzen A."/>
            <person name="Lutzoni F."/>
            <person name="Magnuson J."/>
            <person name="Mondo S."/>
            <person name="Nolan M."/>
            <person name="Ohm R."/>
            <person name="Pangilinan J."/>
            <person name="Park H.-J."/>
            <person name="Ramirez L."/>
            <person name="Alfaro M."/>
            <person name="Sun H."/>
            <person name="Tritt A."/>
            <person name="Yoshinaga Y."/>
            <person name="Zwiers L.-H."/>
            <person name="Turgeon B."/>
            <person name="Goodwin S."/>
            <person name="Spatafora J."/>
            <person name="Crous P."/>
            <person name="Grigoriev I."/>
        </authorList>
    </citation>
    <scope>NUCLEOTIDE SEQUENCE</scope>
    <source>
        <strain evidence="3">CBS 130266</strain>
    </source>
</reference>